<dbReference type="KEGG" id="hro:HELRODRAFT_160743"/>
<sequence>MNVVRRTTRRAPTTATNYRTSDIKHKHNFGNAGDVWTCVLTMTSTCAEIGHSKYFHGDDRVSRDESAITWLPVLPTYILKYFCKSNNEEPNHTNTNHIPLVDVPDDSLEWDHILTSTFFTSCHQ</sequence>
<dbReference type="GeneID" id="20198886"/>
<accession>T1EQN6</accession>
<organism evidence="2 3">
    <name type="scientific">Helobdella robusta</name>
    <name type="common">Californian leech</name>
    <dbReference type="NCBI Taxonomy" id="6412"/>
    <lineage>
        <taxon>Eukaryota</taxon>
        <taxon>Metazoa</taxon>
        <taxon>Spiralia</taxon>
        <taxon>Lophotrochozoa</taxon>
        <taxon>Annelida</taxon>
        <taxon>Clitellata</taxon>
        <taxon>Hirudinea</taxon>
        <taxon>Rhynchobdellida</taxon>
        <taxon>Glossiphoniidae</taxon>
        <taxon>Helobdella</taxon>
    </lineage>
</organism>
<dbReference type="Proteomes" id="UP000015101">
    <property type="component" value="Unassembled WGS sequence"/>
</dbReference>
<reference evidence="2" key="3">
    <citation type="submission" date="2015-06" db="UniProtKB">
        <authorList>
            <consortium name="EnsemblMetazoa"/>
        </authorList>
    </citation>
    <scope>IDENTIFICATION</scope>
</reference>
<evidence type="ECO:0000313" key="1">
    <source>
        <dbReference type="EMBL" id="ESO06562.1"/>
    </source>
</evidence>
<protein>
    <submittedName>
        <fullName evidence="1 2">Uncharacterized protein</fullName>
    </submittedName>
</protein>
<reference evidence="1 3" key="2">
    <citation type="journal article" date="2013" name="Nature">
        <title>Insights into bilaterian evolution from three spiralian genomes.</title>
        <authorList>
            <person name="Simakov O."/>
            <person name="Marletaz F."/>
            <person name="Cho S.J."/>
            <person name="Edsinger-Gonzales E."/>
            <person name="Havlak P."/>
            <person name="Hellsten U."/>
            <person name="Kuo D.H."/>
            <person name="Larsson T."/>
            <person name="Lv J."/>
            <person name="Arendt D."/>
            <person name="Savage R."/>
            <person name="Osoegawa K."/>
            <person name="de Jong P."/>
            <person name="Grimwood J."/>
            <person name="Chapman J.A."/>
            <person name="Shapiro H."/>
            <person name="Aerts A."/>
            <person name="Otillar R.P."/>
            <person name="Terry A.Y."/>
            <person name="Boore J.L."/>
            <person name="Grigoriev I.V."/>
            <person name="Lindberg D.R."/>
            <person name="Seaver E.C."/>
            <person name="Weisblat D.A."/>
            <person name="Putnam N.H."/>
            <person name="Rokhsar D.S."/>
        </authorList>
    </citation>
    <scope>NUCLEOTIDE SEQUENCE</scope>
</reference>
<proteinExistence type="predicted"/>
<dbReference type="InParanoid" id="T1EQN6"/>
<dbReference type="AlphaFoldDB" id="T1EQN6"/>
<dbReference type="CTD" id="20198886"/>
<evidence type="ECO:0000313" key="2">
    <source>
        <dbReference type="EnsemblMetazoa" id="HelroP160743"/>
    </source>
</evidence>
<evidence type="ECO:0000313" key="3">
    <source>
        <dbReference type="Proteomes" id="UP000015101"/>
    </source>
</evidence>
<dbReference type="HOGENOM" id="CLU_2006353_0_0_1"/>
<dbReference type="EnsemblMetazoa" id="HelroT160743">
    <property type="protein sequence ID" value="HelroP160743"/>
    <property type="gene ID" value="HelroG160743"/>
</dbReference>
<name>T1EQN6_HELRO</name>
<dbReference type="EMBL" id="KB096324">
    <property type="protein sequence ID" value="ESO06562.1"/>
    <property type="molecule type" value="Genomic_DNA"/>
</dbReference>
<dbReference type="EMBL" id="AMQM01000646">
    <property type="status" value="NOT_ANNOTATED_CDS"/>
    <property type="molecule type" value="Genomic_DNA"/>
</dbReference>
<reference evidence="3" key="1">
    <citation type="submission" date="2012-12" db="EMBL/GenBank/DDBJ databases">
        <authorList>
            <person name="Hellsten U."/>
            <person name="Grimwood J."/>
            <person name="Chapman J.A."/>
            <person name="Shapiro H."/>
            <person name="Aerts A."/>
            <person name="Otillar R.P."/>
            <person name="Terry A.Y."/>
            <person name="Boore J.L."/>
            <person name="Simakov O."/>
            <person name="Marletaz F."/>
            <person name="Cho S.-J."/>
            <person name="Edsinger-Gonzales E."/>
            <person name="Havlak P."/>
            <person name="Kuo D.-H."/>
            <person name="Larsson T."/>
            <person name="Lv J."/>
            <person name="Arendt D."/>
            <person name="Savage R."/>
            <person name="Osoegawa K."/>
            <person name="de Jong P."/>
            <person name="Lindberg D.R."/>
            <person name="Seaver E.C."/>
            <person name="Weisblat D.A."/>
            <person name="Putnam N.H."/>
            <person name="Grigoriev I.V."/>
            <person name="Rokhsar D.S."/>
        </authorList>
    </citation>
    <scope>NUCLEOTIDE SEQUENCE</scope>
</reference>
<keyword evidence="3" id="KW-1185">Reference proteome</keyword>
<dbReference type="RefSeq" id="XP_009015930.1">
    <property type="nucleotide sequence ID" value="XM_009017682.1"/>
</dbReference>
<gene>
    <name evidence="2" type="primary">20198886</name>
    <name evidence="1" type="ORF">HELRODRAFT_160743</name>
</gene>